<evidence type="ECO:0000256" key="2">
    <source>
        <dbReference type="SAM" id="MobiDB-lite"/>
    </source>
</evidence>
<accession>A0A133UAX3</accession>
<protein>
    <recommendedName>
        <fullName evidence="3">Sulfatase N-terminal domain-containing protein</fullName>
    </recommendedName>
</protein>
<dbReference type="InterPro" id="IPR000917">
    <property type="entry name" value="Sulfatase_N"/>
</dbReference>
<dbReference type="PANTHER" id="PTHR42693:SF33">
    <property type="entry name" value="ARYLSULFATASE"/>
    <property type="match status" value="1"/>
</dbReference>
<evidence type="ECO:0000259" key="3">
    <source>
        <dbReference type="Pfam" id="PF00884"/>
    </source>
</evidence>
<dbReference type="AlphaFoldDB" id="A0A133UAX3"/>
<feature type="domain" description="Sulfatase N-terminal" evidence="3">
    <location>
        <begin position="91"/>
        <end position="227"/>
    </location>
</feature>
<dbReference type="GO" id="GO:0004065">
    <property type="term" value="F:arylsulfatase activity"/>
    <property type="evidence" value="ECO:0007669"/>
    <property type="project" value="TreeGrafter"/>
</dbReference>
<keyword evidence="5" id="KW-1185">Reference proteome</keyword>
<evidence type="ECO:0000313" key="5">
    <source>
        <dbReference type="Proteomes" id="UP000070373"/>
    </source>
</evidence>
<sequence>MFRTHSDGITFPLRSEMGPTFKTIAQSIFTPVSFASLVTGLNPPRHGVKDFDDTLPEEYPTIFDLDLHTSYLDHPDDPMYRVLNGPDRISLDNLSEPFLYLERSLATHHPYDPAFNGNADEYLRKMRGKKGELKEDYSKAVDMAKEEFLDRIEVLKNRDILNDTLVIFTSDHGDILGEYGPMFHTFPVCPENVYVPTVFVSPKPLGSEGKGVIRQVDILPTVLDLLDLDSEWPTEGINVFQNRRELVGFNYYQRAAHGSIESVSVWDREGGYVEQRGSHWDLVKTAVLDMITYTHSLDPLRYAKSEIHYGEGMENAEQVVRYFENQPSYGYKEDPSASPSLEGSRKMKEQLSIGSKIRDLKERGKIE</sequence>
<gene>
    <name evidence="4" type="ORF">AKJ64_04800</name>
</gene>
<name>A0A133UAX3_9EURY</name>
<dbReference type="InterPro" id="IPR017850">
    <property type="entry name" value="Alkaline_phosphatase_core_sf"/>
</dbReference>
<dbReference type="InterPro" id="IPR050738">
    <property type="entry name" value="Sulfatase"/>
</dbReference>
<dbReference type="Pfam" id="PF00884">
    <property type="entry name" value="Sulfatase"/>
    <property type="match status" value="1"/>
</dbReference>
<feature type="compositionally biased region" description="Basic and acidic residues" evidence="2">
    <location>
        <begin position="356"/>
        <end position="367"/>
    </location>
</feature>
<evidence type="ECO:0000256" key="1">
    <source>
        <dbReference type="ARBA" id="ARBA00008779"/>
    </source>
</evidence>
<evidence type="ECO:0000313" key="4">
    <source>
        <dbReference type="EMBL" id="KXA91341.1"/>
    </source>
</evidence>
<dbReference type="Proteomes" id="UP000070373">
    <property type="component" value="Unassembled WGS sequence"/>
</dbReference>
<comment type="caution">
    <text evidence="4">The sequence shown here is derived from an EMBL/GenBank/DDBJ whole genome shotgun (WGS) entry which is preliminary data.</text>
</comment>
<dbReference type="PANTHER" id="PTHR42693">
    <property type="entry name" value="ARYLSULFATASE FAMILY MEMBER"/>
    <property type="match status" value="1"/>
</dbReference>
<proteinExistence type="inferred from homology"/>
<dbReference type="EMBL" id="LHXN01000114">
    <property type="protein sequence ID" value="KXA91341.1"/>
    <property type="molecule type" value="Genomic_DNA"/>
</dbReference>
<dbReference type="Gene3D" id="3.40.720.10">
    <property type="entry name" value="Alkaline Phosphatase, subunit A"/>
    <property type="match status" value="1"/>
</dbReference>
<organism evidence="4 5">
    <name type="scientific">candidate division MSBL1 archaeon SCGC-AAA259E17</name>
    <dbReference type="NCBI Taxonomy" id="1698263"/>
    <lineage>
        <taxon>Archaea</taxon>
        <taxon>Methanobacteriati</taxon>
        <taxon>Methanobacteriota</taxon>
        <taxon>candidate division MSBL1</taxon>
    </lineage>
</organism>
<feature type="region of interest" description="Disordered" evidence="2">
    <location>
        <begin position="329"/>
        <end position="367"/>
    </location>
</feature>
<dbReference type="SUPFAM" id="SSF53649">
    <property type="entry name" value="Alkaline phosphatase-like"/>
    <property type="match status" value="1"/>
</dbReference>
<reference evidence="4 5" key="1">
    <citation type="journal article" date="2016" name="Sci. Rep.">
        <title>Metabolic traits of an uncultured archaeal lineage -MSBL1- from brine pools of the Red Sea.</title>
        <authorList>
            <person name="Mwirichia R."/>
            <person name="Alam I."/>
            <person name="Rashid M."/>
            <person name="Vinu M."/>
            <person name="Ba-Alawi W."/>
            <person name="Anthony Kamau A."/>
            <person name="Kamanda Ngugi D."/>
            <person name="Goker M."/>
            <person name="Klenk H.P."/>
            <person name="Bajic V."/>
            <person name="Stingl U."/>
        </authorList>
    </citation>
    <scope>NUCLEOTIDE SEQUENCE [LARGE SCALE GENOMIC DNA]</scope>
    <source>
        <strain evidence="4">SCGC-AAA259E17</strain>
    </source>
</reference>
<comment type="similarity">
    <text evidence="1">Belongs to the sulfatase family.</text>
</comment>